<comment type="caution">
    <text evidence="1">The sequence shown here is derived from an EMBL/GenBank/DDBJ whole genome shotgun (WGS) entry which is preliminary data.</text>
</comment>
<dbReference type="EMBL" id="LDEV01001186">
    <property type="protein sequence ID" value="KLJ12063.1"/>
    <property type="molecule type" value="Genomic_DNA"/>
</dbReference>
<proteinExistence type="predicted"/>
<keyword evidence="2" id="KW-1185">Reference proteome</keyword>
<reference evidence="2" key="1">
    <citation type="journal article" date="2015" name="PLoS Genet.">
        <title>The dynamic genome and transcriptome of the human fungal pathogen Blastomyces and close relative Emmonsia.</title>
        <authorList>
            <person name="Munoz J.F."/>
            <person name="Gauthier G.M."/>
            <person name="Desjardins C.A."/>
            <person name="Gallo J.E."/>
            <person name="Holder J."/>
            <person name="Sullivan T.D."/>
            <person name="Marty A.J."/>
            <person name="Carmen J.C."/>
            <person name="Chen Z."/>
            <person name="Ding L."/>
            <person name="Gujja S."/>
            <person name="Magrini V."/>
            <person name="Misas E."/>
            <person name="Mitreva M."/>
            <person name="Priest M."/>
            <person name="Saif S."/>
            <person name="Whiston E.A."/>
            <person name="Young S."/>
            <person name="Zeng Q."/>
            <person name="Goldman W.E."/>
            <person name="Mardis E.R."/>
            <person name="Taylor J.W."/>
            <person name="McEwen J.G."/>
            <person name="Clay O.K."/>
            <person name="Klein B.S."/>
            <person name="Cuomo C.A."/>
        </authorList>
    </citation>
    <scope>NUCLEOTIDE SEQUENCE [LARGE SCALE GENOMIC DNA]</scope>
    <source>
        <strain evidence="2">UAMH 139</strain>
    </source>
</reference>
<accession>A0A0H1BLP5</accession>
<sequence length="140" mass="15637">MQVTFGPQSRGDQKAPAPKTFQAINVLTCWAVVDPLNHVIEMTDRRLESSDWSGRYAKVGGLGGQGCAPGTWLRLTWCTSRVPEAIPRHGGEKSRCLKIPQLRTAEMAIRQFGEPDSQSETGVELFQATCIWYKYLLLKI</sequence>
<dbReference type="Proteomes" id="UP000053573">
    <property type="component" value="Unassembled WGS sequence"/>
</dbReference>
<name>A0A0H1BLP5_9EURO</name>
<organism evidence="1 2">
    <name type="scientific">Blastomyces silverae</name>
    <dbReference type="NCBI Taxonomy" id="2060906"/>
    <lineage>
        <taxon>Eukaryota</taxon>
        <taxon>Fungi</taxon>
        <taxon>Dikarya</taxon>
        <taxon>Ascomycota</taxon>
        <taxon>Pezizomycotina</taxon>
        <taxon>Eurotiomycetes</taxon>
        <taxon>Eurotiomycetidae</taxon>
        <taxon>Onygenales</taxon>
        <taxon>Ajellomycetaceae</taxon>
        <taxon>Blastomyces</taxon>
    </lineage>
</organism>
<evidence type="ECO:0000313" key="1">
    <source>
        <dbReference type="EMBL" id="KLJ12063.1"/>
    </source>
</evidence>
<protein>
    <submittedName>
        <fullName evidence="1">Uncharacterized protein</fullName>
    </submittedName>
</protein>
<gene>
    <name evidence="1" type="ORF">EMPG_12820</name>
</gene>
<dbReference type="AlphaFoldDB" id="A0A0H1BLP5"/>
<evidence type="ECO:0000313" key="2">
    <source>
        <dbReference type="Proteomes" id="UP000053573"/>
    </source>
</evidence>